<organism evidence="1">
    <name type="scientific">freshwater metagenome</name>
    <dbReference type="NCBI Taxonomy" id="449393"/>
    <lineage>
        <taxon>unclassified sequences</taxon>
        <taxon>metagenomes</taxon>
        <taxon>ecological metagenomes</taxon>
    </lineage>
</organism>
<dbReference type="EMBL" id="CAEZTS010000248">
    <property type="protein sequence ID" value="CAB4596881.1"/>
    <property type="molecule type" value="Genomic_DNA"/>
</dbReference>
<protein>
    <submittedName>
        <fullName evidence="1">Unannotated protein</fullName>
    </submittedName>
</protein>
<accession>A0A6J6G6V4</accession>
<evidence type="ECO:0000313" key="1">
    <source>
        <dbReference type="EMBL" id="CAB4596881.1"/>
    </source>
</evidence>
<name>A0A6J6G6V4_9ZZZZ</name>
<reference evidence="1" key="1">
    <citation type="submission" date="2020-05" db="EMBL/GenBank/DDBJ databases">
        <authorList>
            <person name="Chiriac C."/>
            <person name="Salcher M."/>
            <person name="Ghai R."/>
            <person name="Kavagutti S V."/>
        </authorList>
    </citation>
    <scope>NUCLEOTIDE SEQUENCE</scope>
</reference>
<dbReference type="AlphaFoldDB" id="A0A6J6G6V4"/>
<sequence>MRGCHWAHKTMLLGGITRDEPAWYPVPVPACNVFQPTKSKPTRVGMLTGRVTDESVAPDTVDGALVPPLASNDTSNVWADHWAYRSTLESGITRLPPDERATP</sequence>
<proteinExistence type="predicted"/>
<gene>
    <name evidence="1" type="ORF">UFOPK1722_01959</name>
</gene>